<dbReference type="PROSITE" id="PS51186">
    <property type="entry name" value="GNAT"/>
    <property type="match status" value="1"/>
</dbReference>
<sequence>MRAGSDHLDPALIGQRLTLRLHDPEGGYRDLVGILESESTLRKKSGDVVEFDPQLIALVHPIVEGKKSAGKGAPLSLRIAELENLSTQTWPALKIEELGKWQIRISDGVTYRANSVLVQGSPPWGEPGLDIEEAITRVEEIYSKAQLPAVFHCPLPLYQELKDYLIDKGWREKVGAAFLVSDIESRFDLTPTLNVKNVELRCESIPTPEFLALHGDEILEPIMRAYPAHYISLRMDGKVVATARLAVLGSWSILTRLFVDGSYRRLGLAELVMQAASNISLDNGADKISLQLDQSNAAAQALYEKLGFRVHHTYSFIERQESSECAC</sequence>
<evidence type="ECO:0000313" key="2">
    <source>
        <dbReference type="EMBL" id="CAB4635785.1"/>
    </source>
</evidence>
<feature type="domain" description="N-acetyltransferase" evidence="1">
    <location>
        <begin position="184"/>
        <end position="327"/>
    </location>
</feature>
<dbReference type="InterPro" id="IPR016181">
    <property type="entry name" value="Acyl_CoA_acyltransferase"/>
</dbReference>
<dbReference type="Gene3D" id="3.40.630.30">
    <property type="match status" value="1"/>
</dbReference>
<evidence type="ECO:0000259" key="1">
    <source>
        <dbReference type="PROSITE" id="PS51186"/>
    </source>
</evidence>
<dbReference type="EMBL" id="CAEZVZ010000003">
    <property type="protein sequence ID" value="CAB4635785.1"/>
    <property type="molecule type" value="Genomic_DNA"/>
</dbReference>
<proteinExistence type="predicted"/>
<dbReference type="Pfam" id="PF00583">
    <property type="entry name" value="Acetyltransf_1"/>
    <property type="match status" value="1"/>
</dbReference>
<dbReference type="CDD" id="cd04301">
    <property type="entry name" value="NAT_SF"/>
    <property type="match status" value="1"/>
</dbReference>
<protein>
    <submittedName>
        <fullName evidence="2">Unannotated protein</fullName>
    </submittedName>
</protein>
<organism evidence="2">
    <name type="scientific">freshwater metagenome</name>
    <dbReference type="NCBI Taxonomy" id="449393"/>
    <lineage>
        <taxon>unclassified sequences</taxon>
        <taxon>metagenomes</taxon>
        <taxon>ecological metagenomes</taxon>
    </lineage>
</organism>
<dbReference type="AlphaFoldDB" id="A0A6J6JGP7"/>
<reference evidence="2" key="1">
    <citation type="submission" date="2020-05" db="EMBL/GenBank/DDBJ databases">
        <authorList>
            <person name="Chiriac C."/>
            <person name="Salcher M."/>
            <person name="Ghai R."/>
            <person name="Kavagutti S V."/>
        </authorList>
    </citation>
    <scope>NUCLEOTIDE SEQUENCE</scope>
</reference>
<gene>
    <name evidence="2" type="ORF">UFOPK2162_00045</name>
</gene>
<accession>A0A6J6JGP7</accession>
<name>A0A6J6JGP7_9ZZZZ</name>
<dbReference type="GO" id="GO:0016747">
    <property type="term" value="F:acyltransferase activity, transferring groups other than amino-acyl groups"/>
    <property type="evidence" value="ECO:0007669"/>
    <property type="project" value="InterPro"/>
</dbReference>
<dbReference type="InterPro" id="IPR000182">
    <property type="entry name" value="GNAT_dom"/>
</dbReference>
<dbReference type="SUPFAM" id="SSF55729">
    <property type="entry name" value="Acyl-CoA N-acyltransferases (Nat)"/>
    <property type="match status" value="1"/>
</dbReference>